<dbReference type="VEuPathDB" id="TriTrypDB:TCSYLVIO_008988"/>
<evidence type="ECO:0000313" key="2">
    <source>
        <dbReference type="EMBL" id="PWV17679.1"/>
    </source>
</evidence>
<organism evidence="2 3">
    <name type="scientific">Trypanosoma cruzi</name>
    <dbReference type="NCBI Taxonomy" id="5693"/>
    <lineage>
        <taxon>Eukaryota</taxon>
        <taxon>Discoba</taxon>
        <taxon>Euglenozoa</taxon>
        <taxon>Kinetoplastea</taxon>
        <taxon>Metakinetoplastina</taxon>
        <taxon>Trypanosomatida</taxon>
        <taxon>Trypanosomatidae</taxon>
        <taxon>Trypanosoma</taxon>
        <taxon>Schizotrypanum</taxon>
    </lineage>
</organism>
<protein>
    <submittedName>
        <fullName evidence="2">Uncharacterized protein</fullName>
    </submittedName>
</protein>
<dbReference type="VEuPathDB" id="TriTrypDB:TCDM_12017"/>
<dbReference type="VEuPathDB" id="TriTrypDB:TcYC6_0038100"/>
<dbReference type="VEuPathDB" id="TriTrypDB:C4B63_5g146"/>
<dbReference type="VEuPathDB" id="TriTrypDB:ECC02_007893"/>
<dbReference type="VEuPathDB" id="TriTrypDB:BCY84_02529"/>
<dbReference type="VEuPathDB" id="TriTrypDB:TcG_10643"/>
<dbReference type="VEuPathDB" id="TriTrypDB:TCSYLVIO_006750"/>
<dbReference type="VEuPathDB" id="TriTrypDB:TcYC6_0038780"/>
<dbReference type="VEuPathDB" id="TriTrypDB:TcG_10644"/>
<dbReference type="VEuPathDB" id="TriTrypDB:TcCL_NonESM10900"/>
<keyword evidence="1" id="KW-1133">Transmembrane helix</keyword>
<dbReference type="VEuPathDB" id="TriTrypDB:C3747_17g503"/>
<reference evidence="2 3" key="1">
    <citation type="journal article" date="2018" name="Microb. Genom.">
        <title>Expanding an expanded genome: long-read sequencing of Trypanosoma cruzi.</title>
        <authorList>
            <person name="Berna L."/>
            <person name="Rodriguez M."/>
            <person name="Chiribao M.L."/>
            <person name="Parodi-Talice A."/>
            <person name="Pita S."/>
            <person name="Rijo G."/>
            <person name="Alvarez-Valin F."/>
            <person name="Robello C."/>
        </authorList>
    </citation>
    <scope>NUCLEOTIDE SEQUENCE [LARGE SCALE GENOMIC DNA]</scope>
    <source>
        <strain evidence="2 3">TCC</strain>
    </source>
</reference>
<feature type="transmembrane region" description="Helical" evidence="1">
    <location>
        <begin position="142"/>
        <end position="165"/>
    </location>
</feature>
<evidence type="ECO:0000256" key="1">
    <source>
        <dbReference type="SAM" id="Phobius"/>
    </source>
</evidence>
<feature type="transmembrane region" description="Helical" evidence="1">
    <location>
        <begin position="29"/>
        <end position="56"/>
    </location>
</feature>
<keyword evidence="1" id="KW-0812">Transmembrane</keyword>
<dbReference type="VEuPathDB" id="TriTrypDB:TcCLB.506321.180"/>
<sequence length="336" mass="37768">MARVVVKAVEHEGTTPSHFKGVMANGRIILIWVAVVVGRLPSQLLSPLCCLFWVVWPATRGAWSMRYPKGMAVRWSLWKPRCRVLRCVCPGNWHFTAVGLTARHAKECIEGQRVGQMQPHTIAGVCGDCVRFFLHSVSLHEAFHTMRVCVLTAALLAFYLCFLRVRLRAISMQLRGRLKKEGHLWSMHPRLQCSSTGAGLFLPGHLCTLSPPLSIFLHRNQQVGIRECCGELLLPSPGRAQRRQLHDFGLKGMGISPDPHRRRMPWTAEKECVPGVVHSSKEKMVLDGAQRVGVECVDRASQVYPLEALRAAAATCEYNTFRGKNIFNCSLRWNPM</sequence>
<dbReference type="VEuPathDB" id="TriTrypDB:ECC02_013555"/>
<dbReference type="VEuPathDB" id="TriTrypDB:TcCLB.511603.130"/>
<dbReference type="EMBL" id="PRFC01000017">
    <property type="protein sequence ID" value="PWV17679.1"/>
    <property type="molecule type" value="Genomic_DNA"/>
</dbReference>
<keyword evidence="1" id="KW-0472">Membrane</keyword>
<dbReference type="Proteomes" id="UP000246078">
    <property type="component" value="Unassembled WGS sequence"/>
</dbReference>
<dbReference type="VEuPathDB" id="TriTrypDB:TcCL_Unassigned00397"/>
<accession>A0A2V2XCM3</accession>
<dbReference type="VEuPathDB" id="TriTrypDB:TcBrA4_0022150"/>
<name>A0A2V2XCM3_TRYCR</name>
<gene>
    <name evidence="2" type="ORF">C3747_17g503</name>
</gene>
<dbReference type="AlphaFoldDB" id="A0A2V2XCM3"/>
<evidence type="ECO:0000313" key="3">
    <source>
        <dbReference type="Proteomes" id="UP000246078"/>
    </source>
</evidence>
<comment type="caution">
    <text evidence="2">The sequence shown here is derived from an EMBL/GenBank/DDBJ whole genome shotgun (WGS) entry which is preliminary data.</text>
</comment>
<proteinExistence type="predicted"/>